<sequence length="212" mass="25440">MSKILLHPLYFGPVSHYVQMLHAEKIIFENEDNYQKQTYRNRMYIYDANGKLLLNIPIKHASALGISTNGHQKYKDVLIENEFEWQKQHWRALKASYQTSPFFEFYEDELHPLYHKKYKYLMEFNYSCMQFVTDCLQIDIPFSKTSEYILKPKDIEDYRHLVDAKSKEQFSNRRYAQVFEPKHGFIPNLSILDLLFNEGPNSLEYLKSQFLP</sequence>
<dbReference type="RefSeq" id="WP_311502506.1">
    <property type="nucleotide sequence ID" value="NZ_JAVRHK010000003.1"/>
</dbReference>
<reference evidence="1 2" key="1">
    <citation type="submission" date="2023-09" db="EMBL/GenBank/DDBJ databases">
        <authorList>
            <person name="Rey-Velasco X."/>
        </authorList>
    </citation>
    <scope>NUCLEOTIDE SEQUENCE [LARGE SCALE GENOMIC DNA]</scope>
    <source>
        <strain evidence="1 2">F117</strain>
    </source>
</reference>
<accession>A0ABU3D3Y3</accession>
<dbReference type="Pfam" id="PF08889">
    <property type="entry name" value="WbqC"/>
    <property type="match status" value="2"/>
</dbReference>
<name>A0ABU3D3Y3_9FLAO</name>
<dbReference type="EMBL" id="JAVRHK010000003">
    <property type="protein sequence ID" value="MDT0676116.1"/>
    <property type="molecule type" value="Genomic_DNA"/>
</dbReference>
<keyword evidence="2" id="KW-1185">Reference proteome</keyword>
<dbReference type="InterPro" id="IPR014985">
    <property type="entry name" value="WbqC"/>
</dbReference>
<comment type="caution">
    <text evidence="1">The sequence shown here is derived from an EMBL/GenBank/DDBJ whole genome shotgun (WGS) entry which is preliminary data.</text>
</comment>
<evidence type="ECO:0000313" key="2">
    <source>
        <dbReference type="Proteomes" id="UP001262582"/>
    </source>
</evidence>
<organism evidence="1 2">
    <name type="scientific">Autumnicola musiva</name>
    <dbReference type="NCBI Taxonomy" id="3075589"/>
    <lineage>
        <taxon>Bacteria</taxon>
        <taxon>Pseudomonadati</taxon>
        <taxon>Bacteroidota</taxon>
        <taxon>Flavobacteriia</taxon>
        <taxon>Flavobacteriales</taxon>
        <taxon>Flavobacteriaceae</taxon>
        <taxon>Autumnicola</taxon>
    </lineage>
</organism>
<dbReference type="Proteomes" id="UP001262582">
    <property type="component" value="Unassembled WGS sequence"/>
</dbReference>
<gene>
    <name evidence="1" type="ORF">RM539_05915</name>
</gene>
<evidence type="ECO:0000313" key="1">
    <source>
        <dbReference type="EMBL" id="MDT0676116.1"/>
    </source>
</evidence>
<protein>
    <submittedName>
        <fullName evidence="1">WbqC family protein</fullName>
    </submittedName>
</protein>
<proteinExistence type="predicted"/>